<dbReference type="InterPro" id="IPR036804">
    <property type="entry name" value="CheR_N_sf"/>
</dbReference>
<evidence type="ECO:0000256" key="2">
    <source>
        <dbReference type="ARBA" id="ARBA00022603"/>
    </source>
</evidence>
<feature type="binding site" evidence="6">
    <location>
        <begin position="228"/>
        <end position="229"/>
    </location>
    <ligand>
        <name>S-adenosyl-L-methionine</name>
        <dbReference type="ChEBI" id="CHEBI:59789"/>
    </ligand>
</feature>
<keyword evidence="3 5" id="KW-0808">Transferase</keyword>
<name>A0A0Q9Z023_9GAMM</name>
<reference evidence="9" key="2">
    <citation type="journal article" date="2016" name="Genome Announc.">
        <title>Draft Genome Sequences of Two Novel Amoeba-Resistant Intranuclear Bacteria, 'Candidatus Berkiella cookevillensis' and 'Candidatus Berkiella aquae'.</title>
        <authorList>
            <person name="Mehari Y.T."/>
            <person name="Arivett B.A."/>
            <person name="Farone A.L."/>
            <person name="Gunderson J.H."/>
            <person name="Farone M.B."/>
        </authorList>
    </citation>
    <scope>NUCLEOTIDE SEQUENCE</scope>
    <source>
        <strain evidence="9">HT99</strain>
    </source>
</reference>
<dbReference type="RefSeq" id="WP_075065070.1">
    <property type="nucleotide sequence ID" value="NZ_LKAJ02000001.1"/>
</dbReference>
<protein>
    <recommendedName>
        <fullName evidence="5">Chemotaxis protein methyltransferase</fullName>
        <ecNumber evidence="5">2.1.1.80</ecNumber>
    </recommendedName>
</protein>
<feature type="domain" description="CheR-type methyltransferase" evidence="7">
    <location>
        <begin position="3"/>
        <end position="284"/>
    </location>
</feature>
<keyword evidence="2 5" id="KW-0489">Methyltransferase</keyword>
<dbReference type="InterPro" id="IPR000780">
    <property type="entry name" value="CheR_MeTrfase"/>
</dbReference>
<feature type="binding site" evidence="6">
    <location>
        <position position="85"/>
    </location>
    <ligand>
        <name>S-adenosyl-L-methionine</name>
        <dbReference type="ChEBI" id="CHEBI:59789"/>
    </ligand>
</feature>
<feature type="binding site" evidence="6">
    <location>
        <position position="81"/>
    </location>
    <ligand>
        <name>S-adenosyl-L-methionine</name>
        <dbReference type="ChEBI" id="CHEBI:59789"/>
    </ligand>
</feature>
<dbReference type="EC" id="2.1.1.80" evidence="5"/>
<gene>
    <name evidence="8" type="primary">cheR</name>
    <name evidence="8" type="ORF">HT99x_00166</name>
    <name evidence="9" type="ORF">HT99x_011240</name>
</gene>
<dbReference type="PIRSF" id="PIRSF000410">
    <property type="entry name" value="CheR"/>
    <property type="match status" value="1"/>
</dbReference>
<dbReference type="EMBL" id="LKAJ02000001">
    <property type="protein sequence ID" value="MCS5712007.1"/>
    <property type="molecule type" value="Genomic_DNA"/>
</dbReference>
<evidence type="ECO:0000313" key="8">
    <source>
        <dbReference type="EMBL" id="KRG22628.1"/>
    </source>
</evidence>
<accession>A0A0Q9Z023</accession>
<comment type="function">
    <text evidence="5">Methylation of the membrane-bound methyl-accepting chemotaxis proteins (MCP) to form gamma-glutamyl methyl ester residues in MCP.</text>
</comment>
<keyword evidence="4 5" id="KW-0949">S-adenosyl-L-methionine</keyword>
<organism evidence="8">
    <name type="scientific">Candidatus Berkiella aquae</name>
    <dbReference type="NCBI Taxonomy" id="295108"/>
    <lineage>
        <taxon>Bacteria</taxon>
        <taxon>Pseudomonadati</taxon>
        <taxon>Pseudomonadota</taxon>
        <taxon>Gammaproteobacteria</taxon>
        <taxon>Candidatus Berkiellales</taxon>
        <taxon>Candidatus Berkiellaceae</taxon>
        <taxon>Candidatus Berkiella</taxon>
    </lineage>
</organism>
<reference evidence="8" key="1">
    <citation type="submission" date="2015-09" db="EMBL/GenBank/DDBJ databases">
        <title>Draft Genome Sequences of Two Novel Amoeba-resistant Intranuclear Bacteria, Candidatus Berkiella cookevillensis and Candidatus Berkiella aquae.</title>
        <authorList>
            <person name="Mehari Y.T."/>
            <person name="Arivett B.A."/>
            <person name="Farone A.L."/>
            <person name="Gunderson J.H."/>
            <person name="Farone M.B."/>
        </authorList>
    </citation>
    <scope>NUCLEOTIDE SEQUENCE [LARGE SCALE GENOMIC DNA]</scope>
    <source>
        <strain evidence="8">HT99</strain>
    </source>
</reference>
<dbReference type="PANTHER" id="PTHR24422:SF19">
    <property type="entry name" value="CHEMOTAXIS PROTEIN METHYLTRANSFERASE"/>
    <property type="match status" value="1"/>
</dbReference>
<comment type="catalytic activity">
    <reaction evidence="1 5">
        <text>L-glutamyl-[protein] + S-adenosyl-L-methionine = [protein]-L-glutamate 5-O-methyl ester + S-adenosyl-L-homocysteine</text>
        <dbReference type="Rhea" id="RHEA:24452"/>
        <dbReference type="Rhea" id="RHEA-COMP:10208"/>
        <dbReference type="Rhea" id="RHEA-COMP:10311"/>
        <dbReference type="ChEBI" id="CHEBI:29973"/>
        <dbReference type="ChEBI" id="CHEBI:57856"/>
        <dbReference type="ChEBI" id="CHEBI:59789"/>
        <dbReference type="ChEBI" id="CHEBI:82795"/>
        <dbReference type="EC" id="2.1.1.80"/>
    </reaction>
</comment>
<dbReference type="SUPFAM" id="SSF47757">
    <property type="entry name" value="Chemotaxis receptor methyltransferase CheR, N-terminal domain"/>
    <property type="match status" value="1"/>
</dbReference>
<dbReference type="SMART" id="SM00138">
    <property type="entry name" value="MeTrc"/>
    <property type="match status" value="1"/>
</dbReference>
<evidence type="ECO:0000256" key="6">
    <source>
        <dbReference type="PIRSR" id="PIRSR000410-1"/>
    </source>
</evidence>
<proteinExistence type="predicted"/>
<feature type="binding site" evidence="6">
    <location>
        <position position="149"/>
    </location>
    <ligand>
        <name>S-adenosyl-L-methionine</name>
        <dbReference type="ChEBI" id="CHEBI:59789"/>
    </ligand>
</feature>
<dbReference type="PANTHER" id="PTHR24422">
    <property type="entry name" value="CHEMOTAXIS PROTEIN METHYLTRANSFERASE"/>
    <property type="match status" value="1"/>
</dbReference>
<feature type="binding site" evidence="6">
    <location>
        <position position="79"/>
    </location>
    <ligand>
        <name>S-adenosyl-L-methionine</name>
        <dbReference type="ChEBI" id="CHEBI:59789"/>
    </ligand>
</feature>
<dbReference type="PATRIC" id="fig|1590043.3.peg.169"/>
<evidence type="ECO:0000256" key="4">
    <source>
        <dbReference type="ARBA" id="ARBA00022691"/>
    </source>
</evidence>
<dbReference type="Proteomes" id="UP000051497">
    <property type="component" value="Unassembled WGS sequence"/>
</dbReference>
<dbReference type="PRINTS" id="PR00996">
    <property type="entry name" value="CHERMTFRASE"/>
</dbReference>
<reference evidence="9" key="3">
    <citation type="submission" date="2021-06" db="EMBL/GenBank/DDBJ databases">
        <title>Genomic Description and Analysis of Intracellular Bacteria, Candidatus Berkiella cookevillensis and Candidatus Berkiella aquae.</title>
        <authorList>
            <person name="Kidane D.T."/>
            <person name="Mehari Y.T."/>
            <person name="Rice F.C."/>
            <person name="Arivett B.A."/>
            <person name="Farone A.L."/>
            <person name="Berk S.G."/>
            <person name="Farone M.B."/>
        </authorList>
    </citation>
    <scope>NUCLEOTIDE SEQUENCE</scope>
    <source>
        <strain evidence="9">HT99</strain>
    </source>
</reference>
<dbReference type="InterPro" id="IPR029063">
    <property type="entry name" value="SAM-dependent_MTases_sf"/>
</dbReference>
<sequence length="284" mass="33851">MNLNENEFQFSDKNFQYLKQKVFQLTGINLSDSKTALVYSRISRLLRQNHFNDFDEYCNYLEQHEPKAEREFINAITTNFTSFMREEHHFEYLQEVLLPEIIERNRLKKRIRIWSAGCSTGEEPYSISFVVNDVLKDIQDWDVKILATDIDSDALLTAENGLYKDKDVEQISASYLKRKARYFDLYDSQTKTYSINNQFRKIIYFKYFNLMCKEGWPMQGPFDIIFCRNVMIYFDRFSQNQIINTFCNLLAVKGYLILGHSESVPSSIQNKLKYVDRTIYQRVQ</sequence>
<keyword evidence="10" id="KW-1185">Reference proteome</keyword>
<dbReference type="EMBL" id="LKAJ01000001">
    <property type="protein sequence ID" value="KRG22628.1"/>
    <property type="molecule type" value="Genomic_DNA"/>
</dbReference>
<dbReference type="InterPro" id="IPR022642">
    <property type="entry name" value="CheR_C"/>
</dbReference>
<dbReference type="Pfam" id="PF03705">
    <property type="entry name" value="CheR_N"/>
    <property type="match status" value="1"/>
</dbReference>
<feature type="binding site" evidence="6">
    <location>
        <position position="123"/>
    </location>
    <ligand>
        <name>S-adenosyl-L-methionine</name>
        <dbReference type="ChEBI" id="CHEBI:59789"/>
    </ligand>
</feature>
<evidence type="ECO:0000256" key="1">
    <source>
        <dbReference type="ARBA" id="ARBA00001541"/>
    </source>
</evidence>
<comment type="caution">
    <text evidence="8">The sequence shown here is derived from an EMBL/GenBank/DDBJ whole genome shotgun (WGS) entry which is preliminary data.</text>
</comment>
<dbReference type="InterPro" id="IPR050903">
    <property type="entry name" value="Bact_Chemotaxis_MeTrfase"/>
</dbReference>
<dbReference type="Gene3D" id="3.40.50.150">
    <property type="entry name" value="Vaccinia Virus protein VP39"/>
    <property type="match status" value="1"/>
</dbReference>
<dbReference type="AlphaFoldDB" id="A0A0Q9Z023"/>
<evidence type="ECO:0000256" key="5">
    <source>
        <dbReference type="PIRNR" id="PIRNR000410"/>
    </source>
</evidence>
<dbReference type="Pfam" id="PF01739">
    <property type="entry name" value="CheR"/>
    <property type="match status" value="1"/>
</dbReference>
<dbReference type="SUPFAM" id="SSF53335">
    <property type="entry name" value="S-adenosyl-L-methionine-dependent methyltransferases"/>
    <property type="match status" value="1"/>
</dbReference>
<dbReference type="InterPro" id="IPR022641">
    <property type="entry name" value="CheR_N"/>
</dbReference>
<dbReference type="GO" id="GO:0008983">
    <property type="term" value="F:protein-glutamate O-methyltransferase activity"/>
    <property type="evidence" value="ECO:0007669"/>
    <property type="project" value="UniProtKB-EC"/>
</dbReference>
<dbReference type="GO" id="GO:0032259">
    <property type="term" value="P:methylation"/>
    <property type="evidence" value="ECO:0007669"/>
    <property type="project" value="UniProtKB-KW"/>
</dbReference>
<dbReference type="Gene3D" id="1.10.155.10">
    <property type="entry name" value="Chemotaxis receptor methyltransferase CheR, N-terminal domain"/>
    <property type="match status" value="1"/>
</dbReference>
<evidence type="ECO:0000313" key="9">
    <source>
        <dbReference type="EMBL" id="MCS5712007.1"/>
    </source>
</evidence>
<evidence type="ECO:0000313" key="10">
    <source>
        <dbReference type="Proteomes" id="UP000051497"/>
    </source>
</evidence>
<evidence type="ECO:0000259" key="7">
    <source>
        <dbReference type="PROSITE" id="PS50123"/>
    </source>
</evidence>
<dbReference type="PROSITE" id="PS50123">
    <property type="entry name" value="CHER"/>
    <property type="match status" value="1"/>
</dbReference>
<dbReference type="OrthoDB" id="9816309at2"/>
<dbReference type="InterPro" id="IPR026024">
    <property type="entry name" value="Chemotaxis_MeTrfase_CheR"/>
</dbReference>
<feature type="binding site" evidence="6">
    <location>
        <begin position="209"/>
        <end position="210"/>
    </location>
    <ligand>
        <name>S-adenosyl-L-methionine</name>
        <dbReference type="ChEBI" id="CHEBI:59789"/>
    </ligand>
</feature>
<dbReference type="STRING" id="295108.HT99x_00166"/>
<evidence type="ECO:0000256" key="3">
    <source>
        <dbReference type="ARBA" id="ARBA00022679"/>
    </source>
</evidence>